<dbReference type="InterPro" id="IPR003029">
    <property type="entry name" value="S1_domain"/>
</dbReference>
<evidence type="ECO:0000313" key="8">
    <source>
        <dbReference type="Proteomes" id="UP000647491"/>
    </source>
</evidence>
<comment type="cofactor">
    <cofactor evidence="1">
        <name>Mg(2+)</name>
        <dbReference type="ChEBI" id="CHEBI:18420"/>
    </cofactor>
</comment>
<dbReference type="InterPro" id="IPR019307">
    <property type="entry name" value="RNA-bd_AU-1/RNase_E/G"/>
</dbReference>
<organism evidence="7 8">
    <name type="scientific">Enterocloster hominis</name>
    <name type="common">ex Liu et al. 2021</name>
    <dbReference type="NCBI Taxonomy" id="2763663"/>
    <lineage>
        <taxon>Bacteria</taxon>
        <taxon>Bacillati</taxon>
        <taxon>Bacillota</taxon>
        <taxon>Clostridia</taxon>
        <taxon>Lachnospirales</taxon>
        <taxon>Lachnospiraceae</taxon>
        <taxon>Enterocloster</taxon>
    </lineage>
</organism>
<proteinExistence type="predicted"/>
<keyword evidence="4" id="KW-0460">Magnesium</keyword>
<dbReference type="Proteomes" id="UP000647491">
    <property type="component" value="Unassembled WGS sequence"/>
</dbReference>
<keyword evidence="2" id="KW-0479">Metal-binding</keyword>
<evidence type="ECO:0000256" key="4">
    <source>
        <dbReference type="ARBA" id="ARBA00022842"/>
    </source>
</evidence>
<dbReference type="CDD" id="cd04453">
    <property type="entry name" value="S1_RNase_E"/>
    <property type="match status" value="1"/>
</dbReference>
<dbReference type="InterPro" id="IPR012340">
    <property type="entry name" value="NA-bd_OB-fold"/>
</dbReference>
<dbReference type="InterPro" id="IPR004659">
    <property type="entry name" value="RNase_E/G"/>
</dbReference>
<dbReference type="Gene3D" id="2.40.50.140">
    <property type="entry name" value="Nucleic acid-binding proteins"/>
    <property type="match status" value="1"/>
</dbReference>
<accession>A0ABR7NUC9</accession>
<dbReference type="Pfam" id="PF10150">
    <property type="entry name" value="RNase_E_G"/>
    <property type="match status" value="1"/>
</dbReference>
<evidence type="ECO:0000256" key="3">
    <source>
        <dbReference type="ARBA" id="ARBA00022801"/>
    </source>
</evidence>
<dbReference type="EMBL" id="JACRTJ010000024">
    <property type="protein sequence ID" value="MBC8599725.1"/>
    <property type="molecule type" value="Genomic_DNA"/>
</dbReference>
<evidence type="ECO:0000313" key="7">
    <source>
        <dbReference type="EMBL" id="MBC8599725.1"/>
    </source>
</evidence>
<keyword evidence="5" id="KW-0694">RNA-binding</keyword>
<dbReference type="PROSITE" id="PS50126">
    <property type="entry name" value="S1"/>
    <property type="match status" value="1"/>
</dbReference>
<keyword evidence="3" id="KW-0378">Hydrolase</keyword>
<sequence>MVKTLNKLIFTELRGRTVSVLASGNRVLQIGTAPDREDCALGTICVGRVRNIVKNINAAFVEYRPGINGYYSLAENRFHLFADGRDGSSPLKNGDEILVQISRAAVKTKDAVLTSKLSLTGQYGVLTLDGSGLGISSKIRDAGWKEQMKEWWEEEARGLVSGLSGTGLPRAGFILRTNAYGAPLEAVGLELSGQAERMARLLENGRCRTAGSILYQPESFFVRSAMDVRKDETEEILTDLPDIYQELQEAAGDGFQVPVRFYMDSYPLSALYRLDAALDRALGRTVWLRSGGYLVIEPTEAMTVIDVNTGKNTDKKTASETYLKTNLEAAEEIAVQLRLRNLSGIIVVDFIDMKEKAQNEELMRRLRQCLAADPVKTVLVDMTPLGLVEITRKKTLRPLHEQFSRSEKNR</sequence>
<comment type="caution">
    <text evidence="7">The sequence shown here is derived from an EMBL/GenBank/DDBJ whole genome shotgun (WGS) entry which is preliminary data.</text>
</comment>
<protein>
    <submittedName>
        <fullName evidence="7">Ribonuclease E/G</fullName>
    </submittedName>
</protein>
<evidence type="ECO:0000256" key="1">
    <source>
        <dbReference type="ARBA" id="ARBA00001946"/>
    </source>
</evidence>
<dbReference type="PANTHER" id="PTHR30001:SF0">
    <property type="entry name" value="RIBONUCLEASE G"/>
    <property type="match status" value="1"/>
</dbReference>
<evidence type="ECO:0000256" key="5">
    <source>
        <dbReference type="ARBA" id="ARBA00022884"/>
    </source>
</evidence>
<gene>
    <name evidence="7" type="ORF">H8708_10890</name>
</gene>
<feature type="domain" description="S1 motif" evidence="6">
    <location>
        <begin position="42"/>
        <end position="116"/>
    </location>
</feature>
<evidence type="ECO:0000256" key="2">
    <source>
        <dbReference type="ARBA" id="ARBA00022723"/>
    </source>
</evidence>
<reference evidence="7 8" key="1">
    <citation type="submission" date="2020-08" db="EMBL/GenBank/DDBJ databases">
        <title>Genome public.</title>
        <authorList>
            <person name="Liu C."/>
            <person name="Sun Q."/>
        </authorList>
    </citation>
    <scope>NUCLEOTIDE SEQUENCE [LARGE SCALE GENOMIC DNA]</scope>
    <source>
        <strain evidence="7 8">BX10</strain>
    </source>
</reference>
<dbReference type="PANTHER" id="PTHR30001">
    <property type="entry name" value="RIBONUCLEASE"/>
    <property type="match status" value="1"/>
</dbReference>
<dbReference type="SUPFAM" id="SSF50249">
    <property type="entry name" value="Nucleic acid-binding proteins"/>
    <property type="match status" value="1"/>
</dbReference>
<evidence type="ECO:0000259" key="6">
    <source>
        <dbReference type="PROSITE" id="PS50126"/>
    </source>
</evidence>
<keyword evidence="8" id="KW-1185">Reference proteome</keyword>
<name>A0ABR7NUC9_9FIRM</name>